<evidence type="ECO:0000313" key="2">
    <source>
        <dbReference type="Proteomes" id="UP001221757"/>
    </source>
</evidence>
<name>A0AAD7D2D9_MYCRO</name>
<keyword evidence="2" id="KW-1185">Reference proteome</keyword>
<dbReference type="EMBL" id="JARKIE010000151">
    <property type="protein sequence ID" value="KAJ7675204.1"/>
    <property type="molecule type" value="Genomic_DNA"/>
</dbReference>
<gene>
    <name evidence="1" type="ORF">B0H17DRAFT_1207838</name>
</gene>
<accession>A0AAD7D2D9</accession>
<organism evidence="1 2">
    <name type="scientific">Mycena rosella</name>
    <name type="common">Pink bonnet</name>
    <name type="synonym">Agaricus rosellus</name>
    <dbReference type="NCBI Taxonomy" id="1033263"/>
    <lineage>
        <taxon>Eukaryota</taxon>
        <taxon>Fungi</taxon>
        <taxon>Dikarya</taxon>
        <taxon>Basidiomycota</taxon>
        <taxon>Agaricomycotina</taxon>
        <taxon>Agaricomycetes</taxon>
        <taxon>Agaricomycetidae</taxon>
        <taxon>Agaricales</taxon>
        <taxon>Marasmiineae</taxon>
        <taxon>Mycenaceae</taxon>
        <taxon>Mycena</taxon>
    </lineage>
</organism>
<proteinExistence type="predicted"/>
<reference evidence="1" key="1">
    <citation type="submission" date="2023-03" db="EMBL/GenBank/DDBJ databases">
        <title>Massive genome expansion in bonnet fungi (Mycena s.s.) driven by repeated elements and novel gene families across ecological guilds.</title>
        <authorList>
            <consortium name="Lawrence Berkeley National Laboratory"/>
            <person name="Harder C.B."/>
            <person name="Miyauchi S."/>
            <person name="Viragh M."/>
            <person name="Kuo A."/>
            <person name="Thoen E."/>
            <person name="Andreopoulos B."/>
            <person name="Lu D."/>
            <person name="Skrede I."/>
            <person name="Drula E."/>
            <person name="Henrissat B."/>
            <person name="Morin E."/>
            <person name="Kohler A."/>
            <person name="Barry K."/>
            <person name="LaButti K."/>
            <person name="Morin E."/>
            <person name="Salamov A."/>
            <person name="Lipzen A."/>
            <person name="Mereny Z."/>
            <person name="Hegedus B."/>
            <person name="Baldrian P."/>
            <person name="Stursova M."/>
            <person name="Weitz H."/>
            <person name="Taylor A."/>
            <person name="Grigoriev I.V."/>
            <person name="Nagy L.G."/>
            <person name="Martin F."/>
            <person name="Kauserud H."/>
        </authorList>
    </citation>
    <scope>NUCLEOTIDE SEQUENCE</scope>
    <source>
        <strain evidence="1">CBHHK067</strain>
    </source>
</reference>
<comment type="caution">
    <text evidence="1">The sequence shown here is derived from an EMBL/GenBank/DDBJ whole genome shotgun (WGS) entry which is preliminary data.</text>
</comment>
<evidence type="ECO:0000313" key="1">
    <source>
        <dbReference type="EMBL" id="KAJ7675204.1"/>
    </source>
</evidence>
<protein>
    <submittedName>
        <fullName evidence="1">Uncharacterized protein</fullName>
    </submittedName>
</protein>
<dbReference type="Proteomes" id="UP001221757">
    <property type="component" value="Unassembled WGS sequence"/>
</dbReference>
<sequence length="99" mass="11220">MNWQDAFVSLKTLVAPSCIRTVVIRDNISLHCYIREKLDSTLASLPVHPLPALQLELPTYTSDLTPNNAAKYFPQMASRNLLRVVEAEENWFENFAGVD</sequence>
<dbReference type="AlphaFoldDB" id="A0AAD7D2D9"/>